<dbReference type="Gene3D" id="3.30.420.40">
    <property type="match status" value="2"/>
</dbReference>
<sequence>MLREMNDRAAIDALLRVGPSTRSELEYAIGLSKPATAQLLARLENEGVVVKAGVRGGGRGPRAQLWTVNGSLAHVAAIDLTPHVADFVVADITGAVLAEHRVQLPVHAGADVVGSFGAALDRVAKAAGLQRADLRHVVIGAQGACDPRTGHIGSAPHIPGWLGFDVPTRLSTELNIDVTIENDVNLVAIEEMTEGRAVDLRDFVLVWLSEGVGGAVVVGRHLLRGATGGGGEIDWMRVPDPASAQTEEGITRSGARFGELVDSPAIVRLAKAHGVPGETGWDAVANARETGADGFLDDLARRVAGGVASVVSVVDPEVVLLCGDVSRAGGDVFAEHVAVRLHELVLPRTPVGLASVQGNAVRAGALQSALATVREDVFGLVSATTSSLLGSRRTAEGSPGAAVAIPSSRTAPQSPGITD</sequence>
<evidence type="ECO:0000313" key="4">
    <source>
        <dbReference type="Proteomes" id="UP000199515"/>
    </source>
</evidence>
<proteinExistence type="inferred from homology"/>
<dbReference type="SUPFAM" id="SSF53067">
    <property type="entry name" value="Actin-like ATPase domain"/>
    <property type="match status" value="1"/>
</dbReference>
<comment type="similarity">
    <text evidence="1">Belongs to the ROK (NagC/XylR) family.</text>
</comment>
<dbReference type="InterPro" id="IPR036390">
    <property type="entry name" value="WH_DNA-bd_sf"/>
</dbReference>
<dbReference type="InterPro" id="IPR043129">
    <property type="entry name" value="ATPase_NBD"/>
</dbReference>
<dbReference type="PANTHER" id="PTHR18964:SF149">
    <property type="entry name" value="BIFUNCTIONAL UDP-N-ACETYLGLUCOSAMINE 2-EPIMERASE_N-ACETYLMANNOSAMINE KINASE"/>
    <property type="match status" value="1"/>
</dbReference>
<reference evidence="3 4" key="1">
    <citation type="submission" date="2016-10" db="EMBL/GenBank/DDBJ databases">
        <authorList>
            <person name="de Groot N.N."/>
        </authorList>
    </citation>
    <scope>NUCLEOTIDE SEQUENCE [LARGE SCALE GENOMIC DNA]</scope>
    <source>
        <strain evidence="3 4">CPCC 202699</strain>
    </source>
</reference>
<dbReference type="Pfam" id="PF00480">
    <property type="entry name" value="ROK"/>
    <property type="match status" value="1"/>
</dbReference>
<keyword evidence="3" id="KW-0808">Transferase</keyword>
<evidence type="ECO:0000256" key="1">
    <source>
        <dbReference type="ARBA" id="ARBA00006479"/>
    </source>
</evidence>
<dbReference type="Gene3D" id="1.10.10.10">
    <property type="entry name" value="Winged helix-like DNA-binding domain superfamily/Winged helix DNA-binding domain"/>
    <property type="match status" value="1"/>
</dbReference>
<dbReference type="EMBL" id="FNON01000014">
    <property type="protein sequence ID" value="SDZ38209.1"/>
    <property type="molecule type" value="Genomic_DNA"/>
</dbReference>
<dbReference type="InterPro" id="IPR000600">
    <property type="entry name" value="ROK"/>
</dbReference>
<protein>
    <submittedName>
        <fullName evidence="3">Sugar kinase of the NBD/HSP70 family, may contain an N-terminal HTH domain</fullName>
    </submittedName>
</protein>
<dbReference type="SUPFAM" id="SSF46785">
    <property type="entry name" value="Winged helix' DNA-binding domain"/>
    <property type="match status" value="1"/>
</dbReference>
<dbReference type="Proteomes" id="UP000199515">
    <property type="component" value="Unassembled WGS sequence"/>
</dbReference>
<feature type="compositionally biased region" description="Polar residues" evidence="2">
    <location>
        <begin position="407"/>
        <end position="419"/>
    </location>
</feature>
<organism evidence="3 4">
    <name type="scientific">Amycolatopsis xylanica</name>
    <dbReference type="NCBI Taxonomy" id="589385"/>
    <lineage>
        <taxon>Bacteria</taxon>
        <taxon>Bacillati</taxon>
        <taxon>Actinomycetota</taxon>
        <taxon>Actinomycetes</taxon>
        <taxon>Pseudonocardiales</taxon>
        <taxon>Pseudonocardiaceae</taxon>
        <taxon>Amycolatopsis</taxon>
    </lineage>
</organism>
<evidence type="ECO:0000256" key="2">
    <source>
        <dbReference type="SAM" id="MobiDB-lite"/>
    </source>
</evidence>
<dbReference type="GO" id="GO:0016301">
    <property type="term" value="F:kinase activity"/>
    <property type="evidence" value="ECO:0007669"/>
    <property type="project" value="UniProtKB-KW"/>
</dbReference>
<dbReference type="PANTHER" id="PTHR18964">
    <property type="entry name" value="ROK (REPRESSOR, ORF, KINASE) FAMILY"/>
    <property type="match status" value="1"/>
</dbReference>
<evidence type="ECO:0000313" key="3">
    <source>
        <dbReference type="EMBL" id="SDZ38209.1"/>
    </source>
</evidence>
<gene>
    <name evidence="3" type="ORF">SAMN05421504_11466</name>
</gene>
<accession>A0A1H3SM63</accession>
<dbReference type="STRING" id="589385.SAMN05421504_11466"/>
<dbReference type="AlphaFoldDB" id="A0A1H3SM63"/>
<feature type="region of interest" description="Disordered" evidence="2">
    <location>
        <begin position="389"/>
        <end position="419"/>
    </location>
</feature>
<dbReference type="CDD" id="cd23763">
    <property type="entry name" value="ASKHA_ATPase_ROK"/>
    <property type="match status" value="1"/>
</dbReference>
<dbReference type="InterPro" id="IPR036388">
    <property type="entry name" value="WH-like_DNA-bd_sf"/>
</dbReference>
<dbReference type="RefSeq" id="WP_091299299.1">
    <property type="nucleotide sequence ID" value="NZ_FNON01000014.1"/>
</dbReference>
<keyword evidence="3" id="KW-0418">Kinase</keyword>
<dbReference type="OrthoDB" id="3523179at2"/>
<keyword evidence="4" id="KW-1185">Reference proteome</keyword>
<name>A0A1H3SM63_9PSEU</name>